<dbReference type="AlphaFoldDB" id="A0A143BI87"/>
<dbReference type="EMBL" id="CP011454">
    <property type="protein sequence ID" value="AMW04739.1"/>
    <property type="molecule type" value="Genomic_DNA"/>
</dbReference>
<evidence type="ECO:0008006" key="3">
    <source>
        <dbReference type="Google" id="ProtNLM"/>
    </source>
</evidence>
<keyword evidence="2" id="KW-1185">Reference proteome</keyword>
<gene>
    <name evidence="1" type="ORF">GEMMAAP_07560</name>
</gene>
<dbReference type="Proteomes" id="UP000076404">
    <property type="component" value="Chromosome"/>
</dbReference>
<sequence length="162" mass="17346">MSRANPSPGRQLLANWKRLAPLPFGKRIFSWAVGQTAPYTGSVRGVYTDVRPGYARVELADRRAVRNHLASIHAVALVNLAEMTSGVALMTALPPGARGIVTGLSIAYLKKARGRLVCETHADVPAAVSDHLTHDVQATITDAQGDIVAQATVHWRLSPPPV</sequence>
<accession>A0A143BI87</accession>
<dbReference type="CDD" id="cd03443">
    <property type="entry name" value="PaaI_thioesterase"/>
    <property type="match status" value="1"/>
</dbReference>
<dbReference type="OrthoDB" id="793353at2"/>
<dbReference type="RefSeq" id="WP_075071459.1">
    <property type="nucleotide sequence ID" value="NZ_CP011454.1"/>
</dbReference>
<protein>
    <recommendedName>
        <fullName evidence="3">DUF4442 domain-containing protein</fullName>
    </recommendedName>
</protein>
<name>A0A143BI87_9BACT</name>
<organism evidence="1 2">
    <name type="scientific">Gemmatimonas phototrophica</name>
    <dbReference type="NCBI Taxonomy" id="1379270"/>
    <lineage>
        <taxon>Bacteria</taxon>
        <taxon>Pseudomonadati</taxon>
        <taxon>Gemmatimonadota</taxon>
        <taxon>Gemmatimonadia</taxon>
        <taxon>Gemmatimonadales</taxon>
        <taxon>Gemmatimonadaceae</taxon>
        <taxon>Gemmatimonas</taxon>
    </lineage>
</organism>
<proteinExistence type="predicted"/>
<dbReference type="InterPro" id="IPR027961">
    <property type="entry name" value="DUF4442"/>
</dbReference>
<reference evidence="1 2" key="1">
    <citation type="journal article" date="2014" name="Proc. Natl. Acad. Sci. U.S.A.">
        <title>Functional type 2 photosynthetic reaction centers found in the rare bacterial phylum Gemmatimonadetes.</title>
        <authorList>
            <person name="Zeng Y."/>
            <person name="Feng F."/>
            <person name="Medova H."/>
            <person name="Dean J."/>
            <person name="Koblizek M."/>
        </authorList>
    </citation>
    <scope>NUCLEOTIDE SEQUENCE [LARGE SCALE GENOMIC DNA]</scope>
    <source>
        <strain evidence="1 2">AP64</strain>
    </source>
</reference>
<dbReference type="KEGG" id="gph:GEMMAAP_07560"/>
<dbReference type="STRING" id="1379270.GEMMAAP_07560"/>
<dbReference type="Gene3D" id="3.10.129.10">
    <property type="entry name" value="Hotdog Thioesterase"/>
    <property type="match status" value="1"/>
</dbReference>
<dbReference type="InterPro" id="IPR029069">
    <property type="entry name" value="HotDog_dom_sf"/>
</dbReference>
<reference evidence="1 2" key="2">
    <citation type="journal article" date="2016" name="Environ. Microbiol. Rep.">
        <title>Metagenomic evidence for the presence of phototrophic Gemmatimonadetes bacteria in diverse environments.</title>
        <authorList>
            <person name="Zeng Y."/>
            <person name="Baumbach J."/>
            <person name="Barbosa E.G."/>
            <person name="Azevedo V."/>
            <person name="Zhang C."/>
            <person name="Koblizek M."/>
        </authorList>
    </citation>
    <scope>NUCLEOTIDE SEQUENCE [LARGE SCALE GENOMIC DNA]</scope>
    <source>
        <strain evidence="1 2">AP64</strain>
    </source>
</reference>
<evidence type="ECO:0000313" key="1">
    <source>
        <dbReference type="EMBL" id="AMW04739.1"/>
    </source>
</evidence>
<evidence type="ECO:0000313" key="2">
    <source>
        <dbReference type="Proteomes" id="UP000076404"/>
    </source>
</evidence>
<dbReference type="eggNOG" id="COG2050">
    <property type="taxonomic scope" value="Bacteria"/>
</dbReference>
<dbReference type="SUPFAM" id="SSF54637">
    <property type="entry name" value="Thioesterase/thiol ester dehydrase-isomerase"/>
    <property type="match status" value="1"/>
</dbReference>
<dbReference type="Pfam" id="PF14539">
    <property type="entry name" value="DUF4442"/>
    <property type="match status" value="1"/>
</dbReference>